<keyword evidence="1" id="KW-1133">Transmembrane helix</keyword>
<dbReference type="RefSeq" id="WP_275090093.1">
    <property type="nucleotide sequence ID" value="NZ_CP119078.1"/>
</dbReference>
<sequence>MEVFKILNKVLGAILLTLLFTPLIVLATISRLFNFIDLLYQGKIGKVFFSFAVSPFTALLTAVIGTAILLEQGWKIGLTRLFLTAPARIMHFFKKQLSFGIQEDESINDIFVSSAASSGLNGFVTSGFFGKLTLKLLSLCAPMEVYLSYDAKTVSPHNDVSIYFTEKNLSILKQKYELIAREQSSQISSEINSYLVSKLKEAKLKAEELSHLPSSDDTRTGKLQSAQDELEAIQSAQRCVDYFIKNEKTAPDLSGQFQCTPTTVLNYIWLAIKNECPNEQNNNSLKEKLIWTLFQIQRGFNIVNGGKGLDMPECPSGAIGLLVRVICDEQEKMPNSEYRAADPSPANLTLALKTALDRPFTSSYKLIVRSTRQKYNNDPQAYKNEQKENIAKAWKVSFAPLLTSGVLQEDNLNEIIDKGVDAWEPPLTRI</sequence>
<feature type="transmembrane region" description="Helical" evidence="1">
    <location>
        <begin position="12"/>
        <end position="36"/>
    </location>
</feature>
<evidence type="ECO:0000313" key="2">
    <source>
        <dbReference type="EMBL" id="WED44276.1"/>
    </source>
</evidence>
<proteinExistence type="predicted"/>
<name>A0ABY8AVT6_9GAMM</name>
<accession>A0ABY8AVT6</accession>
<feature type="transmembrane region" description="Helical" evidence="1">
    <location>
        <begin position="48"/>
        <end position="70"/>
    </location>
</feature>
<reference evidence="2 3" key="1">
    <citation type="submission" date="2023-02" db="EMBL/GenBank/DDBJ databases">
        <title>Genome Sequence of L. cardiaca H63T.</title>
        <authorList>
            <person name="Lopez A.E."/>
            <person name="Cianciotto N.P."/>
        </authorList>
    </citation>
    <scope>NUCLEOTIDE SEQUENCE [LARGE SCALE GENOMIC DNA]</scope>
    <source>
        <strain evidence="2 3">H63</strain>
    </source>
</reference>
<dbReference type="EMBL" id="CP119078">
    <property type="protein sequence ID" value="WED44276.1"/>
    <property type="molecule type" value="Genomic_DNA"/>
</dbReference>
<dbReference type="Proteomes" id="UP001222087">
    <property type="component" value="Chromosome"/>
</dbReference>
<keyword evidence="1" id="KW-0472">Membrane</keyword>
<evidence type="ECO:0000256" key="1">
    <source>
        <dbReference type="SAM" id="Phobius"/>
    </source>
</evidence>
<keyword evidence="3" id="KW-1185">Reference proteome</keyword>
<organism evidence="2 3">
    <name type="scientific">Legionella cardiaca</name>
    <dbReference type="NCBI Taxonomy" id="1071983"/>
    <lineage>
        <taxon>Bacteria</taxon>
        <taxon>Pseudomonadati</taxon>
        <taxon>Pseudomonadota</taxon>
        <taxon>Gammaproteobacteria</taxon>
        <taxon>Legionellales</taxon>
        <taxon>Legionellaceae</taxon>
        <taxon>Legionella</taxon>
    </lineage>
</organism>
<evidence type="ECO:0000313" key="3">
    <source>
        <dbReference type="Proteomes" id="UP001222087"/>
    </source>
</evidence>
<gene>
    <name evidence="2" type="ORF">PXX05_05685</name>
</gene>
<protein>
    <recommendedName>
        <fullName evidence="4">Transmembrane protein</fullName>
    </recommendedName>
</protein>
<keyword evidence="1" id="KW-0812">Transmembrane</keyword>
<evidence type="ECO:0008006" key="4">
    <source>
        <dbReference type="Google" id="ProtNLM"/>
    </source>
</evidence>